<dbReference type="GO" id="GO:0009229">
    <property type="term" value="P:thiamine diphosphate biosynthetic process"/>
    <property type="evidence" value="ECO:0007669"/>
    <property type="project" value="UniProtKB-UniRule"/>
</dbReference>
<dbReference type="GO" id="GO:0005737">
    <property type="term" value="C:cytoplasm"/>
    <property type="evidence" value="ECO:0007669"/>
    <property type="project" value="TreeGrafter"/>
</dbReference>
<reference evidence="13 14" key="1">
    <citation type="journal article" date="2015" name="Antonie Van Leeuwenhoek">
        <title>Pseudooceanicola atlanticus gen. nov. sp. nov., isolated from surface seawater of the Atlantic Ocean and reclassification of Oceanicola batsensis, Oceanicola marinus, Oceanicola nitratireducens, Oceanicola nanhaiensis, Oceanicola antarcticus and Oceanicola flagellatus, as Pseudooceanicola batsensis comb. nov., Pseudooceanicola marinus comb. nov., Pseudooceanicola nitratireducens comb. nov., Pseudooceanicola nanhaiensis comb. nov., Pseudooceanicola antarcticus comb. nov., and Pseudooceanicola flagellatus comb. nov.</title>
        <authorList>
            <person name="Lai Q."/>
            <person name="Li G."/>
            <person name="Liu X."/>
            <person name="Du Y."/>
            <person name="Sun F."/>
            <person name="Shao Z."/>
        </authorList>
    </citation>
    <scope>NUCLEOTIDE SEQUENCE [LARGE SCALE GENOMIC DNA]</scope>
    <source>
        <strain evidence="13 14">22II-s11g</strain>
    </source>
</reference>
<dbReference type="AlphaFoldDB" id="A0A0A0E937"/>
<dbReference type="InterPro" id="IPR022998">
    <property type="entry name" value="ThiamineP_synth_TenI"/>
</dbReference>
<dbReference type="RefSeq" id="WP_043754009.1">
    <property type="nucleotide sequence ID" value="NZ_AQQX01000017.1"/>
</dbReference>
<comment type="similarity">
    <text evidence="9 10">Belongs to the thiamine-phosphate synthase family.</text>
</comment>
<comment type="cofactor">
    <cofactor evidence="9">
        <name>Mg(2+)</name>
        <dbReference type="ChEBI" id="CHEBI:18420"/>
    </cofactor>
    <text evidence="9">Binds 1 Mg(2+) ion per subunit.</text>
</comment>
<organism evidence="13 14">
    <name type="scientific">Pseudooceanicola atlanticus</name>
    <dbReference type="NCBI Taxonomy" id="1461694"/>
    <lineage>
        <taxon>Bacteria</taxon>
        <taxon>Pseudomonadati</taxon>
        <taxon>Pseudomonadota</taxon>
        <taxon>Alphaproteobacteria</taxon>
        <taxon>Rhodobacterales</taxon>
        <taxon>Paracoccaceae</taxon>
        <taxon>Pseudooceanicola</taxon>
    </lineage>
</organism>
<evidence type="ECO:0000256" key="3">
    <source>
        <dbReference type="ARBA" id="ARBA00022723"/>
    </source>
</evidence>
<evidence type="ECO:0000256" key="8">
    <source>
        <dbReference type="ARBA" id="ARBA00047883"/>
    </source>
</evidence>
<dbReference type="UniPathway" id="UPA00060">
    <property type="reaction ID" value="UER00141"/>
</dbReference>
<protein>
    <recommendedName>
        <fullName evidence="9">Thiamine-phosphate synthase</fullName>
        <shortName evidence="9">TP synthase</shortName>
        <shortName evidence="9">TPS</shortName>
        <ecNumber evidence="9">2.5.1.3</ecNumber>
    </recommendedName>
    <alternativeName>
        <fullName evidence="9">Thiamine-phosphate pyrophosphorylase</fullName>
        <shortName evidence="9">TMP pyrophosphorylase</shortName>
        <shortName evidence="9">TMP-PPase</shortName>
    </alternativeName>
</protein>
<feature type="binding site" evidence="9">
    <location>
        <position position="110"/>
    </location>
    <ligand>
        <name>4-amino-2-methyl-5-(diphosphooxymethyl)pyrimidine</name>
        <dbReference type="ChEBI" id="CHEBI:57841"/>
    </ligand>
</feature>
<dbReference type="Proteomes" id="UP000030004">
    <property type="component" value="Unassembled WGS sequence"/>
</dbReference>
<dbReference type="GO" id="GO:0009228">
    <property type="term" value="P:thiamine biosynthetic process"/>
    <property type="evidence" value="ECO:0007669"/>
    <property type="project" value="UniProtKB-KW"/>
</dbReference>
<feature type="binding site" evidence="9">
    <location>
        <begin position="187"/>
        <end position="188"/>
    </location>
    <ligand>
        <name>2-[(2R,5Z)-2-carboxy-4-methylthiazol-5(2H)-ylidene]ethyl phosphate</name>
        <dbReference type="ChEBI" id="CHEBI:62899"/>
    </ligand>
</feature>
<evidence type="ECO:0000256" key="6">
    <source>
        <dbReference type="ARBA" id="ARBA00047334"/>
    </source>
</evidence>
<dbReference type="EC" id="2.5.1.3" evidence="9"/>
<dbReference type="EMBL" id="AQQX01000017">
    <property type="protein sequence ID" value="KGM46919.1"/>
    <property type="molecule type" value="Genomic_DNA"/>
</dbReference>
<dbReference type="Gene3D" id="3.20.20.70">
    <property type="entry name" value="Aldolase class I"/>
    <property type="match status" value="1"/>
</dbReference>
<feature type="binding site" evidence="9">
    <location>
        <begin position="39"/>
        <end position="43"/>
    </location>
    <ligand>
        <name>4-amino-2-methyl-5-(diphosphooxymethyl)pyrimidine</name>
        <dbReference type="ChEBI" id="CHEBI:57841"/>
    </ligand>
</feature>
<evidence type="ECO:0000256" key="11">
    <source>
        <dbReference type="RuleBase" id="RU004253"/>
    </source>
</evidence>
<comment type="catalytic activity">
    <reaction evidence="6 9 10">
        <text>4-methyl-5-(2-phosphooxyethyl)-thiazole + 4-amino-2-methyl-5-(diphosphooxymethyl)pyrimidine + H(+) = thiamine phosphate + diphosphate</text>
        <dbReference type="Rhea" id="RHEA:22328"/>
        <dbReference type="ChEBI" id="CHEBI:15378"/>
        <dbReference type="ChEBI" id="CHEBI:33019"/>
        <dbReference type="ChEBI" id="CHEBI:37575"/>
        <dbReference type="ChEBI" id="CHEBI:57841"/>
        <dbReference type="ChEBI" id="CHEBI:58296"/>
        <dbReference type="EC" id="2.5.1.3"/>
    </reaction>
</comment>
<keyword evidence="14" id="KW-1185">Reference proteome</keyword>
<evidence type="ECO:0000313" key="13">
    <source>
        <dbReference type="EMBL" id="KGM46919.1"/>
    </source>
</evidence>
<keyword evidence="2 9" id="KW-0808">Transferase</keyword>
<sequence length="212" mass="21022">MRRCPDLSLYLVLDPGLCAGVGMVETARAAVAGGATVVQLRDKAAGTARMIETGRALKAALAGTGVVLIVNDDVEAAVAIGADGLHIGQGDMAVTEARARIGPAMVLGLSVETPALAAAVDPALVDYIGAGPVFATPSKLDHKAPVGFEGLAAQVAASPVPAVAIGGLKAEHVAQVLKAGAQGVAVVSAICGQPDPEAAARALRDRIDALTV</sequence>
<dbReference type="PANTHER" id="PTHR20857">
    <property type="entry name" value="THIAMINE-PHOSPHATE PYROPHOSPHORYLASE"/>
    <property type="match status" value="1"/>
</dbReference>
<dbReference type="GO" id="GO:0000287">
    <property type="term" value="F:magnesium ion binding"/>
    <property type="evidence" value="ECO:0007669"/>
    <property type="project" value="UniProtKB-UniRule"/>
</dbReference>
<dbReference type="CDD" id="cd00564">
    <property type="entry name" value="TMP_TenI"/>
    <property type="match status" value="1"/>
</dbReference>
<dbReference type="SUPFAM" id="SSF51391">
    <property type="entry name" value="Thiamin phosphate synthase"/>
    <property type="match status" value="1"/>
</dbReference>
<feature type="binding site" evidence="9">
    <location>
        <position position="72"/>
    </location>
    <ligand>
        <name>Mg(2+)</name>
        <dbReference type="ChEBI" id="CHEBI:18420"/>
    </ligand>
</feature>
<dbReference type="InterPro" id="IPR034291">
    <property type="entry name" value="TMP_synthase"/>
</dbReference>
<dbReference type="HAMAP" id="MF_00097">
    <property type="entry name" value="TMP_synthase"/>
    <property type="match status" value="1"/>
</dbReference>
<comment type="function">
    <text evidence="9">Condenses 4-methyl-5-(beta-hydroxyethyl)thiazole monophosphate (THZ-P) and 2-methyl-4-amino-5-hydroxymethyl pyrimidine pyrophosphate (HMP-PP) to form thiamine monophosphate (TMP).</text>
</comment>
<comment type="catalytic activity">
    <reaction evidence="8 9 10">
        <text>2-[(2R,5Z)-2-carboxy-4-methylthiazol-5(2H)-ylidene]ethyl phosphate + 4-amino-2-methyl-5-(diphosphooxymethyl)pyrimidine + 2 H(+) = thiamine phosphate + CO2 + diphosphate</text>
        <dbReference type="Rhea" id="RHEA:47844"/>
        <dbReference type="ChEBI" id="CHEBI:15378"/>
        <dbReference type="ChEBI" id="CHEBI:16526"/>
        <dbReference type="ChEBI" id="CHEBI:33019"/>
        <dbReference type="ChEBI" id="CHEBI:37575"/>
        <dbReference type="ChEBI" id="CHEBI:57841"/>
        <dbReference type="ChEBI" id="CHEBI:62899"/>
        <dbReference type="EC" id="2.5.1.3"/>
    </reaction>
</comment>
<dbReference type="NCBIfam" id="TIGR00693">
    <property type="entry name" value="thiE"/>
    <property type="match status" value="1"/>
</dbReference>
<dbReference type="Pfam" id="PF02581">
    <property type="entry name" value="TMP-TENI"/>
    <property type="match status" value="1"/>
</dbReference>
<evidence type="ECO:0000256" key="10">
    <source>
        <dbReference type="RuleBase" id="RU003826"/>
    </source>
</evidence>
<comment type="catalytic activity">
    <reaction evidence="7 9 10">
        <text>2-(2-carboxy-4-methylthiazol-5-yl)ethyl phosphate + 4-amino-2-methyl-5-(diphosphooxymethyl)pyrimidine + 2 H(+) = thiamine phosphate + CO2 + diphosphate</text>
        <dbReference type="Rhea" id="RHEA:47848"/>
        <dbReference type="ChEBI" id="CHEBI:15378"/>
        <dbReference type="ChEBI" id="CHEBI:16526"/>
        <dbReference type="ChEBI" id="CHEBI:33019"/>
        <dbReference type="ChEBI" id="CHEBI:37575"/>
        <dbReference type="ChEBI" id="CHEBI:57841"/>
        <dbReference type="ChEBI" id="CHEBI:62890"/>
        <dbReference type="EC" id="2.5.1.3"/>
    </reaction>
</comment>
<evidence type="ECO:0000256" key="7">
    <source>
        <dbReference type="ARBA" id="ARBA00047851"/>
    </source>
</evidence>
<dbReference type="eggNOG" id="COG0352">
    <property type="taxonomic scope" value="Bacteria"/>
</dbReference>
<evidence type="ECO:0000259" key="12">
    <source>
        <dbReference type="Pfam" id="PF02581"/>
    </source>
</evidence>
<proteinExistence type="inferred from homology"/>
<evidence type="ECO:0000256" key="9">
    <source>
        <dbReference type="HAMAP-Rule" id="MF_00097"/>
    </source>
</evidence>
<keyword evidence="3 9" id="KW-0479">Metal-binding</keyword>
<feature type="binding site" evidence="9">
    <location>
        <position position="139"/>
    </location>
    <ligand>
        <name>4-amino-2-methyl-5-(diphosphooxymethyl)pyrimidine</name>
        <dbReference type="ChEBI" id="CHEBI:57841"/>
    </ligand>
</feature>
<dbReference type="InterPro" id="IPR036206">
    <property type="entry name" value="ThiamineP_synth_sf"/>
</dbReference>
<keyword evidence="5 9" id="KW-0784">Thiamine biosynthesis</keyword>
<feature type="binding site" evidence="9">
    <location>
        <position position="71"/>
    </location>
    <ligand>
        <name>4-amino-2-methyl-5-(diphosphooxymethyl)pyrimidine</name>
        <dbReference type="ChEBI" id="CHEBI:57841"/>
    </ligand>
</feature>
<keyword evidence="4 9" id="KW-0460">Magnesium</keyword>
<comment type="pathway">
    <text evidence="1 9 11">Cofactor biosynthesis; thiamine diphosphate biosynthesis; thiamine phosphate from 4-amino-2-methyl-5-diphosphomethylpyrimidine and 4-methyl-5-(2-phosphoethyl)-thiazole: step 1/1.</text>
</comment>
<gene>
    <name evidence="9" type="primary">thiE</name>
    <name evidence="13" type="ORF">ATO9_21155</name>
</gene>
<evidence type="ECO:0000256" key="5">
    <source>
        <dbReference type="ARBA" id="ARBA00022977"/>
    </source>
</evidence>
<feature type="binding site" evidence="9">
    <location>
        <position position="167"/>
    </location>
    <ligand>
        <name>2-[(2R,5Z)-2-carboxy-4-methylthiazol-5(2H)-ylidene]ethyl phosphate</name>
        <dbReference type="ChEBI" id="CHEBI:62899"/>
    </ligand>
</feature>
<evidence type="ECO:0000256" key="4">
    <source>
        <dbReference type="ARBA" id="ARBA00022842"/>
    </source>
</evidence>
<dbReference type="STRING" id="1461694.ATO9_21155"/>
<accession>A0A0A0E937</accession>
<dbReference type="GO" id="GO:0004789">
    <property type="term" value="F:thiamine-phosphate diphosphorylase activity"/>
    <property type="evidence" value="ECO:0007669"/>
    <property type="project" value="UniProtKB-UniRule"/>
</dbReference>
<name>A0A0A0E937_9RHOB</name>
<feature type="domain" description="Thiamine phosphate synthase/TenI" evidence="12">
    <location>
        <begin position="9"/>
        <end position="190"/>
    </location>
</feature>
<feature type="binding site" evidence="9">
    <location>
        <begin position="136"/>
        <end position="138"/>
    </location>
    <ligand>
        <name>2-[(2R,5Z)-2-carboxy-4-methylthiazol-5(2H)-ylidene]ethyl phosphate</name>
        <dbReference type="ChEBI" id="CHEBI:62899"/>
    </ligand>
</feature>
<dbReference type="PANTHER" id="PTHR20857:SF15">
    <property type="entry name" value="THIAMINE-PHOSPHATE SYNTHASE"/>
    <property type="match status" value="1"/>
</dbReference>
<evidence type="ECO:0000256" key="2">
    <source>
        <dbReference type="ARBA" id="ARBA00022679"/>
    </source>
</evidence>
<feature type="binding site" evidence="9">
    <location>
        <position position="91"/>
    </location>
    <ligand>
        <name>Mg(2+)</name>
        <dbReference type="ChEBI" id="CHEBI:18420"/>
    </ligand>
</feature>
<dbReference type="InterPro" id="IPR013785">
    <property type="entry name" value="Aldolase_TIM"/>
</dbReference>
<comment type="caution">
    <text evidence="13">The sequence shown here is derived from an EMBL/GenBank/DDBJ whole genome shotgun (WGS) entry which is preliminary data.</text>
</comment>
<evidence type="ECO:0000313" key="14">
    <source>
        <dbReference type="Proteomes" id="UP000030004"/>
    </source>
</evidence>
<evidence type="ECO:0000256" key="1">
    <source>
        <dbReference type="ARBA" id="ARBA00005165"/>
    </source>
</evidence>